<dbReference type="FunFam" id="3.30.980.10:FF:000004">
    <property type="entry name" value="Alanine--tRNA ligase, cytoplasmic"/>
    <property type="match status" value="1"/>
</dbReference>
<dbReference type="EC" id="6.1.1.7" evidence="14"/>
<dbReference type="Gene3D" id="3.10.310.40">
    <property type="match status" value="1"/>
</dbReference>
<evidence type="ECO:0000256" key="13">
    <source>
        <dbReference type="ARBA" id="ARBA00048300"/>
    </source>
</evidence>
<evidence type="ECO:0000313" key="17">
    <source>
        <dbReference type="Proteomes" id="UP000611629"/>
    </source>
</evidence>
<feature type="domain" description="Alanyl-transfer RNA synthetases family profile" evidence="15">
    <location>
        <begin position="7"/>
        <end position="713"/>
    </location>
</feature>
<comment type="function">
    <text evidence="12 14">Catalyzes the attachment of alanine to tRNA(Ala) in a two-step reaction: alanine is first activated by ATP to form Ala-AMP and then transferred to the acceptor end of tRNA(Ala). Also edits incorrectly charged Ser-tRNA(Ala) and Gly-tRNA(Ala) via its editing domain.</text>
</comment>
<evidence type="ECO:0000256" key="14">
    <source>
        <dbReference type="HAMAP-Rule" id="MF_00036"/>
    </source>
</evidence>
<dbReference type="FunFam" id="3.30.54.20:FF:000001">
    <property type="entry name" value="Alanine--tRNA ligase"/>
    <property type="match status" value="1"/>
</dbReference>
<dbReference type="InterPro" id="IPR018162">
    <property type="entry name" value="Ala-tRNA-ligase_IIc_anticod-bd"/>
</dbReference>
<dbReference type="RefSeq" id="WP_179239679.1">
    <property type="nucleotide sequence ID" value="NZ_JACBNQ010000034.1"/>
</dbReference>
<comment type="catalytic activity">
    <reaction evidence="13 14">
        <text>tRNA(Ala) + L-alanine + ATP = L-alanyl-tRNA(Ala) + AMP + diphosphate</text>
        <dbReference type="Rhea" id="RHEA:12540"/>
        <dbReference type="Rhea" id="RHEA-COMP:9657"/>
        <dbReference type="Rhea" id="RHEA-COMP:9923"/>
        <dbReference type="ChEBI" id="CHEBI:30616"/>
        <dbReference type="ChEBI" id="CHEBI:33019"/>
        <dbReference type="ChEBI" id="CHEBI:57972"/>
        <dbReference type="ChEBI" id="CHEBI:78442"/>
        <dbReference type="ChEBI" id="CHEBI:78497"/>
        <dbReference type="ChEBI" id="CHEBI:456215"/>
        <dbReference type="EC" id="6.1.1.7"/>
    </reaction>
</comment>
<organism evidence="16 17">
    <name type="scientific">Sedimentibacter hydroxybenzoicus DSM 7310</name>
    <dbReference type="NCBI Taxonomy" id="1123245"/>
    <lineage>
        <taxon>Bacteria</taxon>
        <taxon>Bacillati</taxon>
        <taxon>Bacillota</taxon>
        <taxon>Tissierellia</taxon>
        <taxon>Sedimentibacter</taxon>
    </lineage>
</organism>
<dbReference type="InterPro" id="IPR018163">
    <property type="entry name" value="Thr/Ala-tRNA-synth_IIc_edit"/>
</dbReference>
<dbReference type="GO" id="GO:0140096">
    <property type="term" value="F:catalytic activity, acting on a protein"/>
    <property type="evidence" value="ECO:0007669"/>
    <property type="project" value="UniProtKB-ARBA"/>
</dbReference>
<keyword evidence="10 14" id="KW-0648">Protein biosynthesis</keyword>
<dbReference type="InterPro" id="IPR002318">
    <property type="entry name" value="Ala-tRNA-lgiase_IIc"/>
</dbReference>
<dbReference type="InterPro" id="IPR003156">
    <property type="entry name" value="DHHA1_dom"/>
</dbReference>
<evidence type="ECO:0000259" key="15">
    <source>
        <dbReference type="PROSITE" id="PS50860"/>
    </source>
</evidence>
<dbReference type="InterPro" id="IPR050058">
    <property type="entry name" value="Ala-tRNA_ligase"/>
</dbReference>
<dbReference type="SMART" id="SM00863">
    <property type="entry name" value="tRNA_SAD"/>
    <property type="match status" value="1"/>
</dbReference>
<dbReference type="FunFam" id="3.30.930.10:FF:000004">
    <property type="entry name" value="Alanine--tRNA ligase"/>
    <property type="match status" value="1"/>
</dbReference>
<keyword evidence="14" id="KW-0963">Cytoplasm</keyword>
<keyword evidence="5 14" id="KW-0479">Metal-binding</keyword>
<keyword evidence="3 14" id="KW-0820">tRNA-binding</keyword>
<comment type="domain">
    <text evidence="14">Consists of three domains; the N-terminal catalytic domain, the editing domain and the C-terminal C-Ala domain. The editing domain removes incorrectly charged amino acids, while the C-Ala domain, along with tRNA(Ala), serves as a bridge to cooperatively bring together the editing and aminoacylation centers thus stimulating deacylation of misacylated tRNAs.</text>
</comment>
<dbReference type="EMBL" id="JACBNQ010000034">
    <property type="protein sequence ID" value="NYB75962.1"/>
    <property type="molecule type" value="Genomic_DNA"/>
</dbReference>
<dbReference type="PROSITE" id="PS50860">
    <property type="entry name" value="AA_TRNA_LIGASE_II_ALA"/>
    <property type="match status" value="1"/>
</dbReference>
<dbReference type="Gene3D" id="2.40.30.130">
    <property type="match status" value="1"/>
</dbReference>
<dbReference type="GO" id="GO:0002161">
    <property type="term" value="F:aminoacyl-tRNA deacylase activity"/>
    <property type="evidence" value="ECO:0007669"/>
    <property type="project" value="TreeGrafter"/>
</dbReference>
<dbReference type="InterPro" id="IPR023033">
    <property type="entry name" value="Ala_tRNA_ligase_euk/bac"/>
</dbReference>
<dbReference type="GO" id="GO:0016740">
    <property type="term" value="F:transferase activity"/>
    <property type="evidence" value="ECO:0007669"/>
    <property type="project" value="UniProtKB-ARBA"/>
</dbReference>
<feature type="binding site" evidence="14">
    <location>
        <position position="674"/>
    </location>
    <ligand>
        <name>Zn(2+)</name>
        <dbReference type="ChEBI" id="CHEBI:29105"/>
    </ligand>
</feature>
<dbReference type="SUPFAM" id="SSF101353">
    <property type="entry name" value="Putative anticodon-binding domain of alanyl-tRNA synthetase (AlaRS)"/>
    <property type="match status" value="1"/>
</dbReference>
<evidence type="ECO:0000313" key="16">
    <source>
        <dbReference type="EMBL" id="NYB75962.1"/>
    </source>
</evidence>
<dbReference type="GO" id="GO:0004813">
    <property type="term" value="F:alanine-tRNA ligase activity"/>
    <property type="evidence" value="ECO:0007669"/>
    <property type="project" value="UniProtKB-UniRule"/>
</dbReference>
<dbReference type="SUPFAM" id="SSF50447">
    <property type="entry name" value="Translation proteins"/>
    <property type="match status" value="1"/>
</dbReference>
<keyword evidence="17" id="KW-1185">Reference proteome</keyword>
<comment type="caution">
    <text evidence="16">The sequence shown here is derived from an EMBL/GenBank/DDBJ whole genome shotgun (WGS) entry which is preliminary data.</text>
</comment>
<keyword evidence="11 14" id="KW-0030">Aminoacyl-tRNA synthetase</keyword>
<dbReference type="Gene3D" id="3.30.980.10">
    <property type="entry name" value="Threonyl-trna Synthetase, Chain A, domain 2"/>
    <property type="match status" value="1"/>
</dbReference>
<gene>
    <name evidence="14 16" type="primary">alaS</name>
    <name evidence="16" type="ORF">HZF24_17580</name>
</gene>
<evidence type="ECO:0000256" key="2">
    <source>
        <dbReference type="ARBA" id="ARBA00008226"/>
    </source>
</evidence>
<dbReference type="Pfam" id="PF07973">
    <property type="entry name" value="tRNA_SAD"/>
    <property type="match status" value="1"/>
</dbReference>
<dbReference type="PANTHER" id="PTHR11777:SF9">
    <property type="entry name" value="ALANINE--TRNA LIGASE, CYTOPLASMIC"/>
    <property type="match status" value="1"/>
</dbReference>
<dbReference type="SUPFAM" id="SSF55681">
    <property type="entry name" value="Class II aaRS and biotin synthetases"/>
    <property type="match status" value="1"/>
</dbReference>
<dbReference type="FunFam" id="3.10.310.40:FF:000001">
    <property type="entry name" value="Alanine--tRNA ligase"/>
    <property type="match status" value="1"/>
</dbReference>
<dbReference type="SUPFAM" id="SSF55186">
    <property type="entry name" value="ThrRS/AlaRS common domain"/>
    <property type="match status" value="1"/>
</dbReference>
<dbReference type="PRINTS" id="PR00980">
    <property type="entry name" value="TRNASYNTHALA"/>
</dbReference>
<evidence type="ECO:0000256" key="4">
    <source>
        <dbReference type="ARBA" id="ARBA00022598"/>
    </source>
</evidence>
<sequence>MDKLDRFSINNIRKEYLNFFKSKEHLTEQSFSLIPKNDKSLLLIGAGMAPLKKYFTGAETPPAKRMATCQKCVRTGDIDNVGLTARHLTFFEMLGNFSFGDYFKKEAIEWAWELLTDVLKIDANRLWVTVYLDDDEAADLWHNNVGVPRERIVRLGKEDNFWELEVGPSGPCSEIYYDTGDDRGCGSPDCKPGCDCNRYIEIWNLVFTQFDKDENGVYHPLPNPNIDTGMGLERVATVLQDKPTVFDVEPLIFIVKKVEEISGMPYGSQKKSDISMKIICDHSRAATFMIGDGVIPSNEGRGYVLRRLIRRAIRQGKSLGIHNEFLTKTVKVVIDEWKEAYPELAEKESYILKVVSLEEERFKITIDQGLELLMKKIQMLKDSNKKVLDGEDAFKLYDTYGFPVELTEEILSENGFELDKSAFATIMEEHRKMAREARLKTGNSGWKDENFNIDVPKTLFTGYESLTEDDAEVLTIIVDSEQVNTINEGQSGIMVLNKTPFYAESGGQLGDSGKISTNEGEATVVDTKKFNKIVHLHEVTMEKGSISVGDKVTAAVNADQRRNTAKNHTCTHLLHKVLKEMLGDHVNQAGSLVAYDRFRFDYTHFEAVTPETLKEIERRVNEAILSDYTVYTDILNIDEAIKSGAVALFDEKYDDVVRVISVGDFSKELCGGTHIDETAKIGMFKIVSEGSIASGVRRIEAITGREAINYFNRLSDVADELSHAFKSSIDECVVKASAIKKELKEKDKEIQKLNNELLKQSLGNMLNDFEVINGVKLFAISLKDKDANSLREIADKIKDKNESCAVLLASDLGDKVLFVSAVTKDLVQKGIHAGNMVKEAASITGGGGGGRPDFAQAGGKNPEKINDAIEAVKKMIG</sequence>
<dbReference type="GO" id="GO:0000049">
    <property type="term" value="F:tRNA binding"/>
    <property type="evidence" value="ECO:0007669"/>
    <property type="project" value="UniProtKB-KW"/>
</dbReference>
<protein>
    <recommendedName>
        <fullName evidence="14">Alanine--tRNA ligase</fullName>
        <ecNumber evidence="14">6.1.1.7</ecNumber>
    </recommendedName>
    <alternativeName>
        <fullName evidence="14">Alanyl-tRNA synthetase</fullName>
        <shortName evidence="14">AlaRS</shortName>
    </alternativeName>
</protein>
<keyword evidence="4 14" id="KW-0436">Ligase</keyword>
<dbReference type="FunFam" id="2.40.30.130:FF:000001">
    <property type="entry name" value="Alanine--tRNA ligase"/>
    <property type="match status" value="1"/>
</dbReference>
<proteinExistence type="inferred from homology"/>
<evidence type="ECO:0000256" key="8">
    <source>
        <dbReference type="ARBA" id="ARBA00022840"/>
    </source>
</evidence>
<dbReference type="InterPro" id="IPR045864">
    <property type="entry name" value="aa-tRNA-synth_II/BPL/LPL"/>
</dbReference>
<dbReference type="GO" id="GO:0005829">
    <property type="term" value="C:cytosol"/>
    <property type="evidence" value="ECO:0007669"/>
    <property type="project" value="TreeGrafter"/>
</dbReference>
<dbReference type="Pfam" id="PF02272">
    <property type="entry name" value="DHHA1"/>
    <property type="match status" value="1"/>
</dbReference>
<keyword evidence="9 14" id="KW-0694">RNA-binding</keyword>
<dbReference type="Pfam" id="PF01411">
    <property type="entry name" value="tRNA-synt_2c"/>
    <property type="match status" value="1"/>
</dbReference>
<feature type="binding site" evidence="14">
    <location>
        <position position="572"/>
    </location>
    <ligand>
        <name>Zn(2+)</name>
        <dbReference type="ChEBI" id="CHEBI:29105"/>
    </ligand>
</feature>
<evidence type="ECO:0000256" key="5">
    <source>
        <dbReference type="ARBA" id="ARBA00022723"/>
    </source>
</evidence>
<dbReference type="Gene3D" id="6.10.250.550">
    <property type="match status" value="1"/>
</dbReference>
<dbReference type="PANTHER" id="PTHR11777">
    <property type="entry name" value="ALANYL-TRNA SYNTHETASE"/>
    <property type="match status" value="1"/>
</dbReference>
<dbReference type="GO" id="GO:0006419">
    <property type="term" value="P:alanyl-tRNA aminoacylation"/>
    <property type="evidence" value="ECO:0007669"/>
    <property type="project" value="UniProtKB-UniRule"/>
</dbReference>
<evidence type="ECO:0000256" key="12">
    <source>
        <dbReference type="ARBA" id="ARBA00024779"/>
    </source>
</evidence>
<evidence type="ECO:0000256" key="3">
    <source>
        <dbReference type="ARBA" id="ARBA00022555"/>
    </source>
</evidence>
<dbReference type="InterPro" id="IPR009000">
    <property type="entry name" value="Transl_B-barrel_sf"/>
</dbReference>
<dbReference type="InterPro" id="IPR018164">
    <property type="entry name" value="Ala-tRNA-synth_IIc_N"/>
</dbReference>
<accession>A0A974BNC1</accession>
<evidence type="ECO:0000256" key="6">
    <source>
        <dbReference type="ARBA" id="ARBA00022741"/>
    </source>
</evidence>
<feature type="binding site" evidence="14">
    <location>
        <position position="568"/>
    </location>
    <ligand>
        <name>Zn(2+)</name>
        <dbReference type="ChEBI" id="CHEBI:29105"/>
    </ligand>
</feature>
<dbReference type="GO" id="GO:0005524">
    <property type="term" value="F:ATP binding"/>
    <property type="evidence" value="ECO:0007669"/>
    <property type="project" value="UniProtKB-UniRule"/>
</dbReference>
<evidence type="ECO:0000256" key="11">
    <source>
        <dbReference type="ARBA" id="ARBA00023146"/>
    </source>
</evidence>
<comment type="subcellular location">
    <subcellularLocation>
        <location evidence="1 14">Cytoplasm</location>
    </subcellularLocation>
</comment>
<evidence type="ECO:0000256" key="10">
    <source>
        <dbReference type="ARBA" id="ARBA00022917"/>
    </source>
</evidence>
<reference evidence="16" key="1">
    <citation type="submission" date="2020-07" db="EMBL/GenBank/DDBJ databases">
        <title>Genomic analysis of a strain of Sedimentibacter Hydroxybenzoicus DSM7310.</title>
        <authorList>
            <person name="Ma S."/>
        </authorList>
    </citation>
    <scope>NUCLEOTIDE SEQUENCE</scope>
    <source>
        <strain evidence="16">DSM 7310</strain>
    </source>
</reference>
<dbReference type="Proteomes" id="UP000611629">
    <property type="component" value="Unassembled WGS sequence"/>
</dbReference>
<dbReference type="AlphaFoldDB" id="A0A974BNC1"/>
<keyword evidence="7 14" id="KW-0862">Zinc</keyword>
<comment type="cofactor">
    <cofactor evidence="14">
        <name>Zn(2+)</name>
        <dbReference type="ChEBI" id="CHEBI:29105"/>
    </cofactor>
    <text evidence="14">Binds 1 zinc ion per subunit.</text>
</comment>
<name>A0A974BNC1_SEDHY</name>
<dbReference type="HAMAP" id="MF_00036_B">
    <property type="entry name" value="Ala_tRNA_synth_B"/>
    <property type="match status" value="1"/>
</dbReference>
<dbReference type="InterPro" id="IPR018165">
    <property type="entry name" value="Ala-tRNA-synth_IIc_core"/>
</dbReference>
<evidence type="ECO:0000256" key="9">
    <source>
        <dbReference type="ARBA" id="ARBA00022884"/>
    </source>
</evidence>
<dbReference type="InterPro" id="IPR012947">
    <property type="entry name" value="tRNA_SAD"/>
</dbReference>
<dbReference type="CDD" id="cd00673">
    <property type="entry name" value="AlaRS_core"/>
    <property type="match status" value="1"/>
</dbReference>
<keyword evidence="8 14" id="KW-0067">ATP-binding</keyword>
<dbReference type="Gene3D" id="3.30.930.10">
    <property type="entry name" value="Bira Bifunctional Protein, Domain 2"/>
    <property type="match status" value="1"/>
</dbReference>
<dbReference type="Gene3D" id="3.30.54.20">
    <property type="match status" value="1"/>
</dbReference>
<evidence type="ECO:0000256" key="1">
    <source>
        <dbReference type="ARBA" id="ARBA00004496"/>
    </source>
</evidence>
<dbReference type="GO" id="GO:0008270">
    <property type="term" value="F:zinc ion binding"/>
    <property type="evidence" value="ECO:0007669"/>
    <property type="project" value="UniProtKB-UniRule"/>
</dbReference>
<keyword evidence="6 14" id="KW-0547">Nucleotide-binding</keyword>
<comment type="similarity">
    <text evidence="2 14">Belongs to the class-II aminoacyl-tRNA synthetase family.</text>
</comment>
<feature type="binding site" evidence="14">
    <location>
        <position position="670"/>
    </location>
    <ligand>
        <name>Zn(2+)</name>
        <dbReference type="ChEBI" id="CHEBI:29105"/>
    </ligand>
</feature>
<dbReference type="NCBIfam" id="TIGR00344">
    <property type="entry name" value="alaS"/>
    <property type="match status" value="1"/>
</dbReference>
<evidence type="ECO:0000256" key="7">
    <source>
        <dbReference type="ARBA" id="ARBA00022833"/>
    </source>
</evidence>